<name>A0A1H4B0K5_9BACT</name>
<proteinExistence type="predicted"/>
<dbReference type="Proteomes" id="UP000199041">
    <property type="component" value="Unassembled WGS sequence"/>
</dbReference>
<dbReference type="EMBL" id="FNQY01000017">
    <property type="protein sequence ID" value="SEA41670.1"/>
    <property type="molecule type" value="Genomic_DNA"/>
</dbReference>
<dbReference type="AlphaFoldDB" id="A0A1H4B0K5"/>
<evidence type="ECO:0000259" key="1">
    <source>
        <dbReference type="Pfam" id="PF18476"/>
    </source>
</evidence>
<keyword evidence="3" id="KW-1185">Reference proteome</keyword>
<dbReference type="STRING" id="551991.SAMN05192529_11781"/>
<sequence length="427" mass="49970">MDKEQIFINQTLYPKAADVFKIDIKPINEIIGDCLFIVDTNALLIPYTTSSFGFEEIEKAYSKLIKTKQLIIPGQVAREFAKNRPEKIKTLFQQLNIIKGKIKNLSTGQYPLLETLREYKEAVELENEIRILQKKYSIKIEEILSQIKDWRWNDPVSSVYNRLFSEDIIYEFDIDQDTIIKELERRNKFSIPPGFNDKSKGDFGVGDLLIWLTILEVAKEQKKDVIFISGDEKNDWFYRSESQSLYPRFELVIEFKHATNGKSFHIIKLSQLLTELGADEKAVKEVEFTERNVNIGFSEYRNFSLKAVELVYKWLQETESKKEIVVNNGFPDFLIKDSEKIEGVDVMTLRGGRNIISLHRFQERYMRAYYEIKEGKCDIFKFVIVVPDRDAIDSVNKYFDRFSDKYKNEFISIIAGTISDDGNFEQL</sequence>
<dbReference type="RefSeq" id="WP_091399687.1">
    <property type="nucleotide sequence ID" value="NZ_FNQY01000017.1"/>
</dbReference>
<accession>A0A1H4B0K5</accession>
<dbReference type="OrthoDB" id="9182727at2"/>
<gene>
    <name evidence="2" type="ORF">SAMN05192529_11781</name>
</gene>
<reference evidence="2 3" key="1">
    <citation type="submission" date="2016-10" db="EMBL/GenBank/DDBJ databases">
        <authorList>
            <person name="de Groot N.N."/>
        </authorList>
    </citation>
    <scope>NUCLEOTIDE SEQUENCE [LARGE SCALE GENOMIC DNA]</scope>
    <source>
        <strain evidence="2 3">Vu-144</strain>
    </source>
</reference>
<dbReference type="InterPro" id="IPR041578">
    <property type="entry name" value="PIN_8"/>
</dbReference>
<organism evidence="2 3">
    <name type="scientific">Arachidicoccus rhizosphaerae</name>
    <dbReference type="NCBI Taxonomy" id="551991"/>
    <lineage>
        <taxon>Bacteria</taxon>
        <taxon>Pseudomonadati</taxon>
        <taxon>Bacteroidota</taxon>
        <taxon>Chitinophagia</taxon>
        <taxon>Chitinophagales</taxon>
        <taxon>Chitinophagaceae</taxon>
        <taxon>Arachidicoccus</taxon>
    </lineage>
</organism>
<evidence type="ECO:0000313" key="2">
    <source>
        <dbReference type="EMBL" id="SEA41670.1"/>
    </source>
</evidence>
<dbReference type="Pfam" id="PF18476">
    <property type="entry name" value="PIN_8"/>
    <property type="match status" value="1"/>
</dbReference>
<protein>
    <recommendedName>
        <fullName evidence="1">PIN like domain-containing protein</fullName>
    </recommendedName>
</protein>
<feature type="domain" description="PIN like" evidence="1">
    <location>
        <begin position="35"/>
        <end position="251"/>
    </location>
</feature>
<evidence type="ECO:0000313" key="3">
    <source>
        <dbReference type="Proteomes" id="UP000199041"/>
    </source>
</evidence>